<protein>
    <submittedName>
        <fullName evidence="2">Uncharacterized protein</fullName>
    </submittedName>
</protein>
<dbReference type="PATRIC" id="fig|1315283.4.peg.1639"/>
<dbReference type="AlphaFoldDB" id="A0A0U2WDB9"/>
<dbReference type="RefSeq" id="WP_058373396.1">
    <property type="nucleotide sequence ID" value="NZ_CP011034.1"/>
</dbReference>
<reference evidence="2 3" key="1">
    <citation type="submission" date="2015-03" db="EMBL/GenBank/DDBJ databases">
        <authorList>
            <person name="Murphy D."/>
        </authorList>
    </citation>
    <scope>NUCLEOTIDE SEQUENCE [LARGE SCALE GENOMIC DNA]</scope>
    <source>
        <strain evidence="2 3">KMM 520</strain>
    </source>
</reference>
<organism evidence="2">
    <name type="scientific">Pseudoalteromonas translucida KMM 520</name>
    <dbReference type="NCBI Taxonomy" id="1315283"/>
    <lineage>
        <taxon>Bacteria</taxon>
        <taxon>Pseudomonadati</taxon>
        <taxon>Pseudomonadota</taxon>
        <taxon>Gammaproteobacteria</taxon>
        <taxon>Alteromonadales</taxon>
        <taxon>Pseudoalteromonadaceae</taxon>
        <taxon>Pseudoalteromonas</taxon>
    </lineage>
</organism>
<proteinExistence type="predicted"/>
<dbReference type="Proteomes" id="UP000065261">
    <property type="component" value="Chromosome I"/>
</dbReference>
<accession>A0A0U2WDB9</accession>
<gene>
    <name evidence="2" type="ORF">PTRA_a1905</name>
</gene>
<dbReference type="OrthoDB" id="6725579at2"/>
<evidence type="ECO:0000256" key="1">
    <source>
        <dbReference type="SAM" id="MobiDB-lite"/>
    </source>
</evidence>
<dbReference type="EMBL" id="CP011034">
    <property type="protein sequence ID" value="ALS33047.1"/>
    <property type="molecule type" value="Genomic_DNA"/>
</dbReference>
<feature type="region of interest" description="Disordered" evidence="1">
    <location>
        <begin position="577"/>
        <end position="598"/>
    </location>
</feature>
<name>A0A0U2WDB9_9GAMM</name>
<sequence length="806" mass="92604">MTLQQENLQLLISQSKAYFESVLAKEAKLKWEDNRWLFNASQTGFLINRKRENIAYDCINLAYFKGILKQGEYFSSPTILVENEYIVFMKAYIVNLMSKSSNKLSCSTLKTRQLLLKRIYIRMLQNNIPPFATNITSEVIQETVDILVRIRKNQSNAADDYTQMNTVVQWLNHFQITSAPLELKINVTAPPRNTTERVRKDKAKSGVLAEFAECFGDQDDKRNLSIHTFLNIIALRILVRSDSEKIMLNMVLLLIVTGMRFGEVYSLRRDALKKLKVEDPDIIKLLRDRKLPTYYIGIQYYGEKGAGERTHWVEPLAIGIVESIFHDTLAMSCSLREQVIYVRENNFKTLLPKKYDFKCTTSSKLSLINLDDVVRDIYESTSKTALAKGWSSMREYAKAKLKKFDINPIRVEIKGKNKTIHYTLEDIDKYLNLSLQADSTISSDFIFRMIDHRNNINYEVKYEDMLFIVPLGSNKLSKTGYTKPIPQLVSINNMMSFLGSGNTNSSNSIFSKYKLIDELGQTTYLNTHFPRHAINTFFAIAGVADHLQAMFMGRTDIRQNAYYQHLAIQEKARSNQLITHSKPSSCSQNSSVTKSSGSLNNALQKVKDTSQISLTTKLQPNNAFNQTLHTYTTKQDRTDFIEDIIDKTSSDIFSEFEDMDVTDVVKKDIISTHSDLYPLYIGSCMRKLTTFECPYNTKCQDGSYCPYFIITGREDEFDKMTALISEIHEQITVLNQLIISKYIEENTAIELIEELKGRLSNLDYQLSQSSILESEKSKVNLASFDVFKKPKMLSELFAVEQRKLKT</sequence>
<evidence type="ECO:0000313" key="2">
    <source>
        <dbReference type="EMBL" id="ALS33047.1"/>
    </source>
</evidence>
<evidence type="ECO:0000313" key="3">
    <source>
        <dbReference type="Proteomes" id="UP000065261"/>
    </source>
</evidence>
<dbReference type="KEGG" id="ptn:PTRA_a1905"/>